<keyword evidence="9" id="KW-1185">Reference proteome</keyword>
<proteinExistence type="inferred from homology"/>
<organism evidence="8 9">
    <name type="scientific">Candidatus Pseudoramibacter fermentans</name>
    <dbReference type="NCBI Taxonomy" id="2594427"/>
    <lineage>
        <taxon>Bacteria</taxon>
        <taxon>Bacillati</taxon>
        <taxon>Bacillota</taxon>
        <taxon>Clostridia</taxon>
        <taxon>Eubacteriales</taxon>
        <taxon>Eubacteriaceae</taxon>
        <taxon>Pseudoramibacter</taxon>
    </lineage>
</organism>
<dbReference type="SUPFAM" id="SSF53067">
    <property type="entry name" value="Actin-like ATPase domain"/>
    <property type="match status" value="2"/>
</dbReference>
<comment type="catalytic activity">
    <reaction evidence="5">
        <text>[phosphate](n) + H2O = [phosphate](n-1) + phosphate + H(+)</text>
        <dbReference type="Rhea" id="RHEA:21528"/>
        <dbReference type="Rhea" id="RHEA-COMP:9859"/>
        <dbReference type="Rhea" id="RHEA-COMP:14279"/>
        <dbReference type="ChEBI" id="CHEBI:15377"/>
        <dbReference type="ChEBI" id="CHEBI:15378"/>
        <dbReference type="ChEBI" id="CHEBI:16838"/>
        <dbReference type="ChEBI" id="CHEBI:43474"/>
        <dbReference type="EC" id="3.6.1.11"/>
    </reaction>
</comment>
<dbReference type="Pfam" id="PF21447">
    <property type="entry name" value="Ppx-GppA_III"/>
    <property type="match status" value="1"/>
</dbReference>
<dbReference type="EC" id="3.6.1.11" evidence="2"/>
<evidence type="ECO:0000313" key="8">
    <source>
        <dbReference type="EMBL" id="MQM73383.1"/>
    </source>
</evidence>
<dbReference type="PIRSF" id="PIRSF001267">
    <property type="entry name" value="Pyrophosphatase_GppA_Ppx"/>
    <property type="match status" value="1"/>
</dbReference>
<dbReference type="InterPro" id="IPR003695">
    <property type="entry name" value="Ppx_GppA_N"/>
</dbReference>
<dbReference type="GO" id="GO:0004309">
    <property type="term" value="F:exopolyphosphatase activity"/>
    <property type="evidence" value="ECO:0007669"/>
    <property type="project" value="UniProtKB-EC"/>
</dbReference>
<feature type="domain" description="Ppx/GppA phosphatase N-terminal" evidence="6">
    <location>
        <begin position="23"/>
        <end position="306"/>
    </location>
</feature>
<evidence type="ECO:0000259" key="6">
    <source>
        <dbReference type="Pfam" id="PF02541"/>
    </source>
</evidence>
<dbReference type="Gene3D" id="3.30.420.150">
    <property type="entry name" value="Exopolyphosphatase. Domain 2"/>
    <property type="match status" value="1"/>
</dbReference>
<dbReference type="Gene3D" id="1.10.3210.10">
    <property type="entry name" value="Hypothetical protein af1432"/>
    <property type="match status" value="1"/>
</dbReference>
<evidence type="ECO:0000256" key="2">
    <source>
        <dbReference type="ARBA" id="ARBA00012451"/>
    </source>
</evidence>
<dbReference type="PANTHER" id="PTHR30005">
    <property type="entry name" value="EXOPOLYPHOSPHATASE"/>
    <property type="match status" value="1"/>
</dbReference>
<dbReference type="Proteomes" id="UP000473648">
    <property type="component" value="Unassembled WGS sequence"/>
</dbReference>
<dbReference type="EMBL" id="VOGB01000005">
    <property type="protein sequence ID" value="MQM73383.1"/>
    <property type="molecule type" value="Genomic_DNA"/>
</dbReference>
<name>A0A6L5GT80_9FIRM</name>
<accession>A0A6L5GT80</accession>
<dbReference type="GO" id="GO:0006793">
    <property type="term" value="P:phosphorus metabolic process"/>
    <property type="evidence" value="ECO:0007669"/>
    <property type="project" value="InterPro"/>
</dbReference>
<sequence>MQEHNRIGVIDIGSNSVHLVVAIYHEENGYFSVIDDAKVNVRLGEGMTRTGRLDPERMDVGVNTMKIYRRMIDAYQLDQVIATATAAVRKAENGDEFVRRVKEEADIDINVIPGEQEAMYDYLGVVNTIDIKDGLLMDIGGGSTELVLIQNREKKAGVSLPFGAVDLAEKFNLTDKPKKSDLEKLHVFLEGAFSQYPLLAEAKDYPVIGVGGTIRNMGRIHRRMTDYPLEIAQNYRMSRKDVKTVCEKTAAMDYQERKNIKGLSKARADIFIGASQAVMEIMGAIDSDQLIISKAGLRDGLLYESIGYGEGDLIPEVFEYSLVNTARQLDVNCIHAYQVYRISRKLFNELAPIHGLPLSRTLDKSLRTAAMLHDSGIKIQYSNHQLHSFYLILNAGINGLTHKEMLIAAFSALNHRTGKKVQVDAEYARMLTKQDLNIIDVFSSILQIAEYLDRDMDGVVRDVNCVISDDAVTLNVLSQEHSVFTDMILDECGKKFNRVFKHTLNLENEIVK</sequence>
<dbReference type="InterPro" id="IPR030673">
    <property type="entry name" value="PyroPPase_GppA_Ppx"/>
</dbReference>
<feature type="domain" description="Ppx/GppA phosphatase C-terminal" evidence="7">
    <location>
        <begin position="321"/>
        <end position="477"/>
    </location>
</feature>
<dbReference type="NCBIfam" id="TIGR03706">
    <property type="entry name" value="exo_poly_only"/>
    <property type="match status" value="1"/>
</dbReference>
<dbReference type="SUPFAM" id="SSF109604">
    <property type="entry name" value="HD-domain/PDEase-like"/>
    <property type="match status" value="1"/>
</dbReference>
<dbReference type="InterPro" id="IPR048950">
    <property type="entry name" value="Ppx_GppA_C"/>
</dbReference>
<evidence type="ECO:0000313" key="9">
    <source>
        <dbReference type="Proteomes" id="UP000473648"/>
    </source>
</evidence>
<protein>
    <recommendedName>
        <fullName evidence="3">Exopolyphosphatase</fullName>
        <ecNumber evidence="2">3.6.1.11</ecNumber>
    </recommendedName>
</protein>
<comment type="similarity">
    <text evidence="1">Belongs to the GppA/Ppx family.</text>
</comment>
<dbReference type="InterPro" id="IPR050273">
    <property type="entry name" value="GppA/Ppx_hydrolase"/>
</dbReference>
<comment type="caution">
    <text evidence="8">The sequence shown here is derived from an EMBL/GenBank/DDBJ whole genome shotgun (WGS) entry which is preliminary data.</text>
</comment>
<dbReference type="AlphaFoldDB" id="A0A6L5GT80"/>
<dbReference type="PANTHER" id="PTHR30005:SF0">
    <property type="entry name" value="RETROGRADE REGULATION PROTEIN 2"/>
    <property type="match status" value="1"/>
</dbReference>
<dbReference type="InterPro" id="IPR043129">
    <property type="entry name" value="ATPase_NBD"/>
</dbReference>
<evidence type="ECO:0000256" key="3">
    <source>
        <dbReference type="ARBA" id="ARBA00020416"/>
    </source>
</evidence>
<dbReference type="Gene3D" id="3.30.420.40">
    <property type="match status" value="1"/>
</dbReference>
<gene>
    <name evidence="8" type="primary">ppx</name>
    <name evidence="8" type="ORF">FRC53_08245</name>
</gene>
<evidence type="ECO:0000259" key="7">
    <source>
        <dbReference type="Pfam" id="PF21447"/>
    </source>
</evidence>
<evidence type="ECO:0000256" key="5">
    <source>
        <dbReference type="ARBA" id="ARBA00047607"/>
    </source>
</evidence>
<dbReference type="CDD" id="cd24052">
    <property type="entry name" value="ASKHA_NBD_HpPPX-GppA-like"/>
    <property type="match status" value="1"/>
</dbReference>
<evidence type="ECO:0000256" key="4">
    <source>
        <dbReference type="ARBA" id="ARBA00022801"/>
    </source>
</evidence>
<dbReference type="InterPro" id="IPR022371">
    <property type="entry name" value="Exopolyphosphatase"/>
</dbReference>
<keyword evidence="4 8" id="KW-0378">Hydrolase</keyword>
<dbReference type="Pfam" id="PF02541">
    <property type="entry name" value="Ppx-GppA"/>
    <property type="match status" value="1"/>
</dbReference>
<evidence type="ECO:0000256" key="1">
    <source>
        <dbReference type="ARBA" id="ARBA00007125"/>
    </source>
</evidence>
<reference evidence="8" key="1">
    <citation type="journal article" date="2020" name="Appl. Environ. Microbiol.">
        <title>Medium-Chain Fatty Acid Synthesis by 'Candidatus Weimeria bifida' gen. nov., sp. nov., and 'Candidatus Pseudoramibacter fermentans' sp. nov.</title>
        <authorList>
            <person name="Scarborough M.J."/>
            <person name="Myers K.S."/>
            <person name="Donohue T.J."/>
            <person name="Noguera D.R."/>
        </authorList>
    </citation>
    <scope>NUCLEOTIDE SEQUENCE</scope>
    <source>
        <strain evidence="8">EUB1.1</strain>
    </source>
</reference>